<evidence type="ECO:0000256" key="1">
    <source>
        <dbReference type="SAM" id="MobiDB-lite"/>
    </source>
</evidence>
<feature type="compositionally biased region" description="Polar residues" evidence="1">
    <location>
        <begin position="1"/>
        <end position="10"/>
    </location>
</feature>
<keyword evidence="3" id="KW-1185">Reference proteome</keyword>
<name>A0A192H656_9LACO</name>
<dbReference type="AlphaFoldDB" id="A0A192H656"/>
<gene>
    <name evidence="2" type="ORF">AYR53_12865</name>
</gene>
<accession>A0A192H656</accession>
<sequence>MSGLLNNPNLKKQPKTDPLDRGQDIKPKNTFTTDDLKSNNGKPSKPGKSVADSVTFYANVRINNHIKNKAEALSGIGLYKSQKDAIDNALDYLIDSLDAEDKRKFTFQLDILESRDARTRGK</sequence>
<dbReference type="OrthoDB" id="2293683at2"/>
<feature type="compositionally biased region" description="Basic and acidic residues" evidence="1">
    <location>
        <begin position="14"/>
        <end position="27"/>
    </location>
</feature>
<feature type="compositionally biased region" description="Polar residues" evidence="1">
    <location>
        <begin position="29"/>
        <end position="42"/>
    </location>
</feature>
<proteinExistence type="predicted"/>
<dbReference type="EMBL" id="CP014877">
    <property type="protein sequence ID" value="ANK63703.1"/>
    <property type="molecule type" value="Genomic_DNA"/>
</dbReference>
<dbReference type="Pfam" id="PF17363">
    <property type="entry name" value="DUF5388"/>
    <property type="match status" value="1"/>
</dbReference>
<geneLocation type="plasmid" evidence="3">
    <name>pl11989-4</name>
</geneLocation>
<dbReference type="GeneID" id="42983148"/>
<feature type="region of interest" description="Disordered" evidence="1">
    <location>
        <begin position="1"/>
        <end position="50"/>
    </location>
</feature>
<keyword evidence="2" id="KW-0614">Plasmid</keyword>
<dbReference type="InterPro" id="IPR035528">
    <property type="entry name" value="DUF5388"/>
</dbReference>
<reference evidence="2 3" key="1">
    <citation type="submission" date="2016-03" db="EMBL/GenBank/DDBJ databases">
        <title>Pediococcus and Lactobacillus from brewery environment - whole genome sequencing and assembly.</title>
        <authorList>
            <person name="Behr J."/>
            <person name="Geissler A.J."/>
            <person name="Vogel R.F."/>
        </authorList>
    </citation>
    <scope>NUCLEOTIDE SEQUENCE [LARGE SCALE GENOMIC DNA]</scope>
    <source>
        <strain evidence="2 3">TMW 1.1989</strain>
        <plasmid evidence="3">pl11989-4</plasmid>
    </source>
</reference>
<evidence type="ECO:0000313" key="2">
    <source>
        <dbReference type="EMBL" id="ANK63703.1"/>
    </source>
</evidence>
<protein>
    <submittedName>
        <fullName evidence="2">Uncharacterized protein</fullName>
    </submittedName>
</protein>
<dbReference type="RefSeq" id="WP_020090532.1">
    <property type="nucleotide sequence ID" value="NZ_CP014626.1"/>
</dbReference>
<organism evidence="2 3">
    <name type="scientific">Loigolactobacillus backii</name>
    <dbReference type="NCBI Taxonomy" id="375175"/>
    <lineage>
        <taxon>Bacteria</taxon>
        <taxon>Bacillati</taxon>
        <taxon>Bacillota</taxon>
        <taxon>Bacilli</taxon>
        <taxon>Lactobacillales</taxon>
        <taxon>Lactobacillaceae</taxon>
        <taxon>Loigolactobacillus</taxon>
    </lineage>
</organism>
<dbReference type="KEGG" id="lbt:AYR52_12140"/>
<evidence type="ECO:0000313" key="3">
    <source>
        <dbReference type="Proteomes" id="UP000078582"/>
    </source>
</evidence>
<dbReference type="Proteomes" id="UP000078582">
    <property type="component" value="Plasmid pL11989-4"/>
</dbReference>